<accession>B4S9J7</accession>
<evidence type="ECO:0000313" key="2">
    <source>
        <dbReference type="EMBL" id="ACF46667.1"/>
    </source>
</evidence>
<keyword evidence="1" id="KW-0732">Signal</keyword>
<feature type="signal peptide" evidence="1">
    <location>
        <begin position="1"/>
        <end position="22"/>
    </location>
</feature>
<reference evidence="2" key="1">
    <citation type="submission" date="2008-06" db="EMBL/GenBank/DDBJ databases">
        <title>Complete sequence of chromosome of Prosthecochloris aestuarii DSM 271.</title>
        <authorList>
            <consortium name="US DOE Joint Genome Institute"/>
            <person name="Lucas S."/>
            <person name="Copeland A."/>
            <person name="Lapidus A."/>
            <person name="Glavina del Rio T."/>
            <person name="Dalin E."/>
            <person name="Tice H."/>
            <person name="Bruce D."/>
            <person name="Goodwin L."/>
            <person name="Pitluck S."/>
            <person name="Schmutz J."/>
            <person name="Larimer F."/>
            <person name="Land M."/>
            <person name="Hauser L."/>
            <person name="Kyrpides N."/>
            <person name="Anderson I."/>
            <person name="Liu Z."/>
            <person name="Li T."/>
            <person name="Zhao F."/>
            <person name="Overmann J."/>
            <person name="Bryant D.A."/>
            <person name="Richardson P."/>
        </authorList>
    </citation>
    <scope>NUCLEOTIDE SEQUENCE [LARGE SCALE GENOMIC DNA]</scope>
    <source>
        <strain evidence="2">DSM 271</strain>
    </source>
</reference>
<feature type="chain" id="PRO_5002822712" description="Porin domain-containing protein" evidence="1">
    <location>
        <begin position="23"/>
        <end position="365"/>
    </location>
</feature>
<keyword evidence="3" id="KW-1185">Reference proteome</keyword>
<dbReference type="EMBL" id="CP001108">
    <property type="protein sequence ID" value="ACF46667.1"/>
    <property type="molecule type" value="Genomic_DNA"/>
</dbReference>
<proteinExistence type="predicted"/>
<organism evidence="2 3">
    <name type="scientific">Prosthecochloris aestuarii (strain DSM 271 / SK 413)</name>
    <dbReference type="NCBI Taxonomy" id="290512"/>
    <lineage>
        <taxon>Bacteria</taxon>
        <taxon>Pseudomonadati</taxon>
        <taxon>Chlorobiota</taxon>
        <taxon>Chlorobiia</taxon>
        <taxon>Chlorobiales</taxon>
        <taxon>Chlorobiaceae</taxon>
        <taxon>Prosthecochloris</taxon>
    </lineage>
</organism>
<dbReference type="eggNOG" id="ENOG5033PNE">
    <property type="taxonomic scope" value="Bacteria"/>
</dbReference>
<evidence type="ECO:0000256" key="1">
    <source>
        <dbReference type="SAM" id="SignalP"/>
    </source>
</evidence>
<dbReference type="HOGENOM" id="CLU_777782_0_0_10"/>
<dbReference type="AlphaFoldDB" id="B4S9J7"/>
<name>B4S9J7_PROA2</name>
<dbReference type="KEGG" id="paa:Paes_1649"/>
<dbReference type="SUPFAM" id="SSF56935">
    <property type="entry name" value="Porins"/>
    <property type="match status" value="1"/>
</dbReference>
<gene>
    <name evidence="2" type="ordered locus">Paes_1649</name>
</gene>
<evidence type="ECO:0000313" key="3">
    <source>
        <dbReference type="Proteomes" id="UP000002725"/>
    </source>
</evidence>
<dbReference type="Proteomes" id="UP000002725">
    <property type="component" value="Chromosome"/>
</dbReference>
<dbReference type="RefSeq" id="WP_012506200.1">
    <property type="nucleotide sequence ID" value="NC_011059.1"/>
</dbReference>
<protein>
    <recommendedName>
        <fullName evidence="4">Porin domain-containing protein</fullName>
    </recommendedName>
</protein>
<sequence>MKKMLSLVFALVLLAQAAPASASINFSGDAQVRMRGEFRDWENEDWSNNEHPKDDLKYMYRLRLKASADLGDGYFAKALIAKEAPGWFSTVDSGDSFTLGVSQLYFGRMMENSHYMMGRLPLNSLNNPIFDLTMYPDMPLEIPVFLNNNDRIFGFNYGTKIGSGELNTTLCILDNRSDRDWDELLDDSYALHVSYKTNIGNVSIEPQILAALTDGGNMVASSVSPVTFGGTISSTLNDDTHVSVSGFYTTVDEMDSDDSTPIEYDGYLIRVKATHGPVVAWIDYSNYEATTPWYNADTSGMFIWGQYNWKVYESSMGSFTLSPTVRYLAFEGGQPEWDSNWGHMKYFDGMEYSRLRTELWAQVTF</sequence>
<evidence type="ECO:0008006" key="4">
    <source>
        <dbReference type="Google" id="ProtNLM"/>
    </source>
</evidence>